<keyword evidence="2" id="KW-0812">Transmembrane</keyword>
<name>A0A179ILG8_CORDF</name>
<accession>A0A179ILG8</accession>
<dbReference type="OMA" id="RWWYGEQ"/>
<evidence type="ECO:0000256" key="1">
    <source>
        <dbReference type="SAM" id="MobiDB-lite"/>
    </source>
</evidence>
<evidence type="ECO:0000313" key="4">
    <source>
        <dbReference type="Proteomes" id="UP000243081"/>
    </source>
</evidence>
<reference evidence="3 4" key="1">
    <citation type="submission" date="2016-03" db="EMBL/GenBank/DDBJ databases">
        <title>Fine-scale spatial genetic structure of a fungal parasite of coffee scale insects.</title>
        <authorList>
            <person name="Jackson D."/>
            <person name="Zemenick K.A."/>
            <person name="Malloure B."/>
            <person name="Quandt C.A."/>
            <person name="James T.Y."/>
        </authorList>
    </citation>
    <scope>NUCLEOTIDE SEQUENCE [LARGE SCALE GENOMIC DNA]</scope>
    <source>
        <strain evidence="3 4">UM487</strain>
    </source>
</reference>
<keyword evidence="2" id="KW-0472">Membrane</keyword>
<keyword evidence="2" id="KW-1133">Transmembrane helix</keyword>
<proteinExistence type="predicted"/>
<sequence length="111" mass="12087">QHVVARRRVLLSTTSARCRSDDAGSRRGTAGTTAQPQQAAKKPAAATGEPGSGNPELPRFSLDGLGLGRNMKAFLIAVLCVFGTMETWFYCKAIWRWWYGEQGLAVTAEEK</sequence>
<organism evidence="3 4">
    <name type="scientific">Cordyceps confragosa</name>
    <name type="common">Lecanicillium lecanii</name>
    <dbReference type="NCBI Taxonomy" id="2714763"/>
    <lineage>
        <taxon>Eukaryota</taxon>
        <taxon>Fungi</taxon>
        <taxon>Dikarya</taxon>
        <taxon>Ascomycota</taxon>
        <taxon>Pezizomycotina</taxon>
        <taxon>Sordariomycetes</taxon>
        <taxon>Hypocreomycetidae</taxon>
        <taxon>Hypocreales</taxon>
        <taxon>Cordycipitaceae</taxon>
        <taxon>Akanthomyces</taxon>
    </lineage>
</organism>
<feature type="compositionally biased region" description="Low complexity" evidence="1">
    <location>
        <begin position="28"/>
        <end position="48"/>
    </location>
</feature>
<feature type="transmembrane region" description="Helical" evidence="2">
    <location>
        <begin position="73"/>
        <end position="91"/>
    </location>
</feature>
<feature type="non-terminal residue" evidence="3">
    <location>
        <position position="1"/>
    </location>
</feature>
<dbReference type="Proteomes" id="UP000243081">
    <property type="component" value="Unassembled WGS sequence"/>
</dbReference>
<keyword evidence="4" id="KW-1185">Reference proteome</keyword>
<evidence type="ECO:0000313" key="3">
    <source>
        <dbReference type="EMBL" id="OAR02712.1"/>
    </source>
</evidence>
<comment type="caution">
    <text evidence="3">The sequence shown here is derived from an EMBL/GenBank/DDBJ whole genome shotgun (WGS) entry which is preliminary data.</text>
</comment>
<feature type="region of interest" description="Disordered" evidence="1">
    <location>
        <begin position="16"/>
        <end position="59"/>
    </location>
</feature>
<dbReference type="OrthoDB" id="4869367at2759"/>
<gene>
    <name evidence="3" type="ORF">LLEC1_07777</name>
</gene>
<dbReference type="EMBL" id="LUKN01000557">
    <property type="protein sequence ID" value="OAR02712.1"/>
    <property type="molecule type" value="Genomic_DNA"/>
</dbReference>
<evidence type="ECO:0000256" key="2">
    <source>
        <dbReference type="SAM" id="Phobius"/>
    </source>
</evidence>
<dbReference type="AlphaFoldDB" id="A0A179ILG8"/>
<protein>
    <submittedName>
        <fullName evidence="3">Uncharacterized protein</fullName>
    </submittedName>
</protein>